<evidence type="ECO:0000256" key="4">
    <source>
        <dbReference type="ARBA" id="ARBA00022490"/>
    </source>
</evidence>
<feature type="non-terminal residue" evidence="11">
    <location>
        <position position="1"/>
    </location>
</feature>
<keyword evidence="5" id="KW-0729">SH3-binding</keyword>
<evidence type="ECO:0000313" key="11">
    <source>
        <dbReference type="EMBL" id="CAF1527627.1"/>
    </source>
</evidence>
<dbReference type="PANTHER" id="PTHR11202:SF22">
    <property type="entry name" value="PROTEIN ENABLED"/>
    <property type="match status" value="1"/>
</dbReference>
<gene>
    <name evidence="11" type="ORF">XAT740_LOCUS41227</name>
</gene>
<feature type="domain" description="WH1" evidence="10">
    <location>
        <begin position="27"/>
        <end position="139"/>
    </location>
</feature>
<keyword evidence="12" id="KW-1185">Reference proteome</keyword>
<feature type="compositionally biased region" description="Pro residues" evidence="9">
    <location>
        <begin position="310"/>
        <end position="330"/>
    </location>
</feature>
<dbReference type="Gene3D" id="2.30.29.30">
    <property type="entry name" value="Pleckstrin-homology domain (PH domain)/Phosphotyrosine-binding domain (PTB)"/>
    <property type="match status" value="1"/>
</dbReference>
<proteinExistence type="inferred from homology"/>
<name>A0A815UUG6_ADIRI</name>
<feature type="region of interest" description="Disordered" evidence="9">
    <location>
        <begin position="145"/>
        <end position="269"/>
    </location>
</feature>
<feature type="compositionally biased region" description="Polar residues" evidence="9">
    <location>
        <begin position="392"/>
        <end position="404"/>
    </location>
</feature>
<comment type="subcellular location">
    <subcellularLocation>
        <location evidence="2">Cell projection</location>
        <location evidence="2">Lamellipodium</location>
    </subcellularLocation>
    <subcellularLocation>
        <location evidence="1">Cytoplasm</location>
        <location evidence="1">Cytoskeleton</location>
    </subcellularLocation>
</comment>
<feature type="compositionally biased region" description="Low complexity" evidence="9">
    <location>
        <begin position="238"/>
        <end position="252"/>
    </location>
</feature>
<dbReference type="GO" id="GO:0003779">
    <property type="term" value="F:actin binding"/>
    <property type="evidence" value="ECO:0007669"/>
    <property type="project" value="UniProtKB-KW"/>
</dbReference>
<dbReference type="GO" id="GO:0005737">
    <property type="term" value="C:cytoplasm"/>
    <property type="evidence" value="ECO:0007669"/>
    <property type="project" value="UniProtKB-ARBA"/>
</dbReference>
<sequence>PVSSTSTLSNSSSSSIQNIEVTSIMVGASTREEVLTNCKATAMIYNDAQKKWIHCASNGPAKIQILFTPDTQIYRIVGRQIQDHEVVLNHLISKGIKYNQATPTFHQWRDQSSVYGLNFASKLDAQEFGTMMTKILDSVNGSTNLSSHTNTNGGVTLPSSTQQNNNNNTNSTSTYKRQTSQPSTISFPPTATTVSINSTSSPSVTVFDPTQQQQQHPQQQQQLHSSSSYNNQLRPSLSSTNSTLTGPNNNNNNHHHTTYHTQHQQPPEDEEANYALISDSLSSYGDNLNNKNNNIPQAPPLNLSMSTGGVPPPAPPLPPPAAPPPPPPMPSNLGAGQPSAPSLVLPAPNGSNGTNTPRKSSTTAPPMDLMSEMAAKFAQRRKQVDEGEKADSSNVTNSVKASSKTVPTSTLPPTPVAPLQTSPRINRKMSDSQTGPHITANDLEKLKIDILTEIRKDIEKAKQEILTALVDRQKTIRK</sequence>
<keyword evidence="7" id="KW-0206">Cytoskeleton</keyword>
<evidence type="ECO:0000256" key="3">
    <source>
        <dbReference type="ARBA" id="ARBA00009785"/>
    </source>
</evidence>
<feature type="compositionally biased region" description="Low complexity" evidence="9">
    <location>
        <begin position="159"/>
        <end position="174"/>
    </location>
</feature>
<evidence type="ECO:0000256" key="5">
    <source>
        <dbReference type="ARBA" id="ARBA00023036"/>
    </source>
</evidence>
<feature type="compositionally biased region" description="Basic and acidic residues" evidence="9">
    <location>
        <begin position="382"/>
        <end position="391"/>
    </location>
</feature>
<feature type="compositionally biased region" description="Polar residues" evidence="9">
    <location>
        <begin position="281"/>
        <end position="296"/>
    </location>
</feature>
<protein>
    <recommendedName>
        <fullName evidence="10">WH1 domain-containing protein</fullName>
    </recommendedName>
</protein>
<evidence type="ECO:0000256" key="9">
    <source>
        <dbReference type="SAM" id="MobiDB-lite"/>
    </source>
</evidence>
<dbReference type="PANTHER" id="PTHR11202">
    <property type="entry name" value="SPROUTY-RELATED, EVH1 DOMAIN-CONTAINING PROTEIN FAMILY MEMBER"/>
    <property type="match status" value="1"/>
</dbReference>
<feature type="compositionally biased region" description="Polar residues" evidence="9">
    <location>
        <begin position="349"/>
        <end position="364"/>
    </location>
</feature>
<dbReference type="SUPFAM" id="SSF118370">
    <property type="entry name" value="Vasodilator-stimulated phosphoprotein, VASP, tetramerisation domain"/>
    <property type="match status" value="1"/>
</dbReference>
<feature type="compositionally biased region" description="Polar residues" evidence="9">
    <location>
        <begin position="145"/>
        <end position="158"/>
    </location>
</feature>
<dbReference type="PROSITE" id="PS50229">
    <property type="entry name" value="WH1"/>
    <property type="match status" value="1"/>
</dbReference>
<evidence type="ECO:0000256" key="7">
    <source>
        <dbReference type="ARBA" id="ARBA00023212"/>
    </source>
</evidence>
<feature type="compositionally biased region" description="Low complexity" evidence="9">
    <location>
        <begin position="211"/>
        <end position="222"/>
    </location>
</feature>
<accession>A0A815UUG6</accession>
<dbReference type="SUPFAM" id="SSF50729">
    <property type="entry name" value="PH domain-like"/>
    <property type="match status" value="1"/>
</dbReference>
<keyword evidence="6" id="KW-0009">Actin-binding</keyword>
<organism evidence="11 12">
    <name type="scientific">Adineta ricciae</name>
    <name type="common">Rotifer</name>
    <dbReference type="NCBI Taxonomy" id="249248"/>
    <lineage>
        <taxon>Eukaryota</taxon>
        <taxon>Metazoa</taxon>
        <taxon>Spiralia</taxon>
        <taxon>Gnathifera</taxon>
        <taxon>Rotifera</taxon>
        <taxon>Eurotatoria</taxon>
        <taxon>Bdelloidea</taxon>
        <taxon>Adinetida</taxon>
        <taxon>Adinetidae</taxon>
        <taxon>Adineta</taxon>
    </lineage>
</organism>
<dbReference type="GO" id="GO:0030027">
    <property type="term" value="C:lamellipodium"/>
    <property type="evidence" value="ECO:0007669"/>
    <property type="project" value="UniProtKB-SubCell"/>
</dbReference>
<dbReference type="EMBL" id="CAJNOR010004792">
    <property type="protein sequence ID" value="CAF1527627.1"/>
    <property type="molecule type" value="Genomic_DNA"/>
</dbReference>
<dbReference type="Pfam" id="PF00568">
    <property type="entry name" value="WH1"/>
    <property type="match status" value="1"/>
</dbReference>
<dbReference type="InterPro" id="IPR011993">
    <property type="entry name" value="PH-like_dom_sf"/>
</dbReference>
<feature type="region of interest" description="Disordered" evidence="9">
    <location>
        <begin position="281"/>
        <end position="438"/>
    </location>
</feature>
<dbReference type="GO" id="GO:0005856">
    <property type="term" value="C:cytoskeleton"/>
    <property type="evidence" value="ECO:0007669"/>
    <property type="project" value="UniProtKB-SubCell"/>
</dbReference>
<dbReference type="SMART" id="SM00461">
    <property type="entry name" value="WH1"/>
    <property type="match status" value="1"/>
</dbReference>
<reference evidence="11" key="1">
    <citation type="submission" date="2021-02" db="EMBL/GenBank/DDBJ databases">
        <authorList>
            <person name="Nowell W R."/>
        </authorList>
    </citation>
    <scope>NUCLEOTIDE SEQUENCE</scope>
</reference>
<evidence type="ECO:0000256" key="2">
    <source>
        <dbReference type="ARBA" id="ARBA00004510"/>
    </source>
</evidence>
<comment type="caution">
    <text evidence="11">The sequence shown here is derived from an EMBL/GenBank/DDBJ whole genome shotgun (WGS) entry which is preliminary data.</text>
</comment>
<dbReference type="Pfam" id="PF08776">
    <property type="entry name" value="VASP_tetra"/>
    <property type="match status" value="1"/>
</dbReference>
<evidence type="ECO:0000256" key="8">
    <source>
        <dbReference type="ARBA" id="ARBA00023273"/>
    </source>
</evidence>
<feature type="compositionally biased region" description="Polar residues" evidence="9">
    <location>
        <begin position="223"/>
        <end position="237"/>
    </location>
</feature>
<dbReference type="AlphaFoldDB" id="A0A815UUG6"/>
<dbReference type="InterPro" id="IPR014885">
    <property type="entry name" value="VASP_tetra"/>
</dbReference>
<evidence type="ECO:0000259" key="10">
    <source>
        <dbReference type="PROSITE" id="PS50229"/>
    </source>
</evidence>
<evidence type="ECO:0000313" key="12">
    <source>
        <dbReference type="Proteomes" id="UP000663828"/>
    </source>
</evidence>
<dbReference type="GO" id="GO:0017124">
    <property type="term" value="F:SH3 domain binding"/>
    <property type="evidence" value="ECO:0007669"/>
    <property type="project" value="UniProtKB-KW"/>
</dbReference>
<keyword evidence="4" id="KW-0963">Cytoplasm</keyword>
<dbReference type="InterPro" id="IPR038023">
    <property type="entry name" value="VASP_sf"/>
</dbReference>
<dbReference type="InterPro" id="IPR000697">
    <property type="entry name" value="WH1/EVH1_dom"/>
</dbReference>
<feature type="compositionally biased region" description="Polar residues" evidence="9">
    <location>
        <begin position="175"/>
        <end position="210"/>
    </location>
</feature>
<comment type="similarity">
    <text evidence="3">Belongs to the Ena/VASP family.</text>
</comment>
<evidence type="ECO:0000256" key="6">
    <source>
        <dbReference type="ARBA" id="ARBA00023203"/>
    </source>
</evidence>
<evidence type="ECO:0000256" key="1">
    <source>
        <dbReference type="ARBA" id="ARBA00004245"/>
    </source>
</evidence>
<dbReference type="Gene3D" id="1.20.5.1160">
    <property type="entry name" value="Vasodilator-stimulated phosphoprotein"/>
    <property type="match status" value="1"/>
</dbReference>
<dbReference type="Proteomes" id="UP000663828">
    <property type="component" value="Unassembled WGS sequence"/>
</dbReference>
<keyword evidence="8" id="KW-0966">Cell projection</keyword>